<reference evidence="3" key="1">
    <citation type="submission" date="2017-02" db="UniProtKB">
        <authorList>
            <consortium name="WormBaseParasite"/>
        </authorList>
    </citation>
    <scope>IDENTIFICATION</scope>
</reference>
<sequence length="69" mass="7699">MLRCQLSGPKTGAMSAFARTNRQDTRSSTLQHIKEDGRGTHRAPLEITNPRGGTLTQWRRISFTDNLSA</sequence>
<evidence type="ECO:0000313" key="2">
    <source>
        <dbReference type="Proteomes" id="UP000278807"/>
    </source>
</evidence>
<dbReference type="Proteomes" id="UP000278807">
    <property type="component" value="Unassembled WGS sequence"/>
</dbReference>
<accession>A0A0R3T6D7</accession>
<name>A0A0R3T6D7_RODNA</name>
<dbReference type="EMBL" id="UZAE01001324">
    <property type="protein sequence ID" value="VDN98483.1"/>
    <property type="molecule type" value="Genomic_DNA"/>
</dbReference>
<gene>
    <name evidence="1" type="ORF">HNAJ_LOCUS2624</name>
</gene>
<organism evidence="3">
    <name type="scientific">Rodentolepis nana</name>
    <name type="common">Dwarf tapeworm</name>
    <name type="synonym">Hymenolepis nana</name>
    <dbReference type="NCBI Taxonomy" id="102285"/>
    <lineage>
        <taxon>Eukaryota</taxon>
        <taxon>Metazoa</taxon>
        <taxon>Spiralia</taxon>
        <taxon>Lophotrochozoa</taxon>
        <taxon>Platyhelminthes</taxon>
        <taxon>Cestoda</taxon>
        <taxon>Eucestoda</taxon>
        <taxon>Cyclophyllidea</taxon>
        <taxon>Hymenolepididae</taxon>
        <taxon>Rodentolepis</taxon>
    </lineage>
</organism>
<keyword evidence="2" id="KW-1185">Reference proteome</keyword>
<proteinExistence type="predicted"/>
<protein>
    <submittedName>
        <fullName evidence="1 3">Uncharacterized protein</fullName>
    </submittedName>
</protein>
<evidence type="ECO:0000313" key="3">
    <source>
        <dbReference type="WBParaSite" id="HNAJ_0000262501-mRNA-1"/>
    </source>
</evidence>
<reference evidence="1 2" key="2">
    <citation type="submission" date="2018-11" db="EMBL/GenBank/DDBJ databases">
        <authorList>
            <consortium name="Pathogen Informatics"/>
        </authorList>
    </citation>
    <scope>NUCLEOTIDE SEQUENCE [LARGE SCALE GENOMIC DNA]</scope>
</reference>
<dbReference type="WBParaSite" id="HNAJ_0000262501-mRNA-1">
    <property type="protein sequence ID" value="HNAJ_0000262501-mRNA-1"/>
    <property type="gene ID" value="HNAJ_0000262501"/>
</dbReference>
<dbReference type="AlphaFoldDB" id="A0A0R3T6D7"/>
<evidence type="ECO:0000313" key="1">
    <source>
        <dbReference type="EMBL" id="VDN98483.1"/>
    </source>
</evidence>